<organism evidence="1">
    <name type="scientific">Florenciella parvula</name>
    <dbReference type="NCBI Taxonomy" id="236787"/>
    <lineage>
        <taxon>Eukaryota</taxon>
        <taxon>Sar</taxon>
        <taxon>Stramenopiles</taxon>
        <taxon>Ochrophyta</taxon>
        <taxon>Dictyochophyceae</taxon>
        <taxon>Florenciellales</taxon>
        <taxon>Florenciella</taxon>
    </lineage>
</organism>
<dbReference type="AlphaFoldDB" id="A0A7S2D2R8"/>
<name>A0A7S2D2R8_9STRA</name>
<evidence type="ECO:0000313" key="1">
    <source>
        <dbReference type="EMBL" id="CAD9442694.1"/>
    </source>
</evidence>
<sequence length="144" mass="15442">MASSTFCYFQALLGSARVVHFPAVGFSSAKHNVCAVVEGDAASKGKASHSHFQQIRLAANFDDRYVFHDIYSTTFDLTYPELLKVMAAVACADIKSQHVCEKIKTNIYCYTTGSARAVAEAAAAATRAHEVALAALGPFARAHP</sequence>
<dbReference type="EMBL" id="HBGT01029097">
    <property type="protein sequence ID" value="CAD9442694.1"/>
    <property type="molecule type" value="Transcribed_RNA"/>
</dbReference>
<protein>
    <submittedName>
        <fullName evidence="1">Uncharacterized protein</fullName>
    </submittedName>
</protein>
<gene>
    <name evidence="1" type="ORF">FPAR1323_LOCUS15188</name>
</gene>
<accession>A0A7S2D2R8</accession>
<reference evidence="1" key="1">
    <citation type="submission" date="2021-01" db="EMBL/GenBank/DDBJ databases">
        <authorList>
            <person name="Corre E."/>
            <person name="Pelletier E."/>
            <person name="Niang G."/>
            <person name="Scheremetjew M."/>
            <person name="Finn R."/>
            <person name="Kale V."/>
            <person name="Holt S."/>
            <person name="Cochrane G."/>
            <person name="Meng A."/>
            <person name="Brown T."/>
            <person name="Cohen L."/>
        </authorList>
    </citation>
    <scope>NUCLEOTIDE SEQUENCE</scope>
    <source>
        <strain evidence="1">RCC1693</strain>
    </source>
</reference>
<proteinExistence type="predicted"/>